<feature type="compositionally biased region" description="Gly residues" evidence="15">
    <location>
        <begin position="42"/>
        <end position="68"/>
    </location>
</feature>
<feature type="disulfide bond" evidence="14">
    <location>
        <begin position="173"/>
        <end position="214"/>
    </location>
</feature>
<dbReference type="Pfam" id="PF01392">
    <property type="entry name" value="Fz"/>
    <property type="match status" value="1"/>
</dbReference>
<dbReference type="PANTHER" id="PTHR11309">
    <property type="entry name" value="FRIZZLED"/>
    <property type="match status" value="1"/>
</dbReference>
<feature type="compositionally biased region" description="Low complexity" evidence="15">
    <location>
        <begin position="31"/>
        <end position="41"/>
    </location>
</feature>
<accession>A0A8K0KH76</accession>
<keyword evidence="21" id="KW-1185">Reference proteome</keyword>
<feature type="region of interest" description="Disordered" evidence="15">
    <location>
        <begin position="219"/>
        <end position="251"/>
    </location>
</feature>
<keyword evidence="7 17" id="KW-0732">Signal</keyword>
<dbReference type="Gene3D" id="1.20.1070.10">
    <property type="entry name" value="Rhodopsin 7-helix transmembrane proteins"/>
    <property type="match status" value="1"/>
</dbReference>
<dbReference type="AlphaFoldDB" id="A0A8K0KH76"/>
<evidence type="ECO:0000256" key="5">
    <source>
        <dbReference type="ARBA" id="ARBA00022687"/>
    </source>
</evidence>
<dbReference type="PANTHER" id="PTHR11309:SF126">
    <property type="entry name" value="FRIZZLED-2"/>
    <property type="match status" value="1"/>
</dbReference>
<feature type="transmembrane region" description="Helical" evidence="16">
    <location>
        <begin position="422"/>
        <end position="441"/>
    </location>
</feature>
<dbReference type="GO" id="GO:0004930">
    <property type="term" value="F:G protein-coupled receptor activity"/>
    <property type="evidence" value="ECO:0007669"/>
    <property type="project" value="UniProtKB-KW"/>
</dbReference>
<keyword evidence="8 16" id="KW-1133">Transmembrane helix</keyword>
<dbReference type="GO" id="GO:0060070">
    <property type="term" value="P:canonical Wnt signaling pathway"/>
    <property type="evidence" value="ECO:0007669"/>
    <property type="project" value="TreeGrafter"/>
</dbReference>
<feature type="disulfide bond" evidence="14">
    <location>
        <begin position="109"/>
        <end position="155"/>
    </location>
</feature>
<evidence type="ECO:0000256" key="2">
    <source>
        <dbReference type="ARBA" id="ARBA00008077"/>
    </source>
</evidence>
<feature type="disulfide bond" evidence="14">
    <location>
        <begin position="177"/>
        <end position="201"/>
    </location>
</feature>
<feature type="disulfide bond" evidence="14">
    <location>
        <begin position="146"/>
        <end position="184"/>
    </location>
</feature>
<keyword evidence="6 16" id="KW-0812">Transmembrane</keyword>
<gene>
    <name evidence="20" type="ORF">J437_LFUL013600</name>
</gene>
<evidence type="ECO:0000256" key="4">
    <source>
        <dbReference type="ARBA" id="ARBA00022475"/>
    </source>
</evidence>
<evidence type="ECO:0000256" key="15">
    <source>
        <dbReference type="SAM" id="MobiDB-lite"/>
    </source>
</evidence>
<evidence type="ECO:0000256" key="16">
    <source>
        <dbReference type="SAM" id="Phobius"/>
    </source>
</evidence>
<keyword evidence="9" id="KW-0297">G-protein coupled receptor</keyword>
<reference evidence="20" key="2">
    <citation type="submission" date="2017-10" db="EMBL/GenBank/DDBJ databases">
        <title>Ladona fulva Genome sequencing and assembly.</title>
        <authorList>
            <person name="Murali S."/>
            <person name="Richards S."/>
            <person name="Bandaranaike D."/>
            <person name="Bellair M."/>
            <person name="Blankenburg K."/>
            <person name="Chao H."/>
            <person name="Dinh H."/>
            <person name="Doddapaneni H."/>
            <person name="Dugan-Rocha S."/>
            <person name="Elkadiri S."/>
            <person name="Gnanaolivu R."/>
            <person name="Hernandez B."/>
            <person name="Skinner E."/>
            <person name="Javaid M."/>
            <person name="Lee S."/>
            <person name="Li M."/>
            <person name="Ming W."/>
            <person name="Munidasa M."/>
            <person name="Muniz J."/>
            <person name="Nguyen L."/>
            <person name="Hughes D."/>
            <person name="Osuji N."/>
            <person name="Pu L.-L."/>
            <person name="Puazo M."/>
            <person name="Qu C."/>
            <person name="Quiroz J."/>
            <person name="Raj R."/>
            <person name="Weissenberger G."/>
            <person name="Xin Y."/>
            <person name="Zou X."/>
            <person name="Han Y."/>
            <person name="Worley K."/>
            <person name="Muzny D."/>
            <person name="Gibbs R."/>
        </authorList>
    </citation>
    <scope>NUCLEOTIDE SEQUENCE</scope>
    <source>
        <strain evidence="20">Sampled in the wild</strain>
    </source>
</reference>
<comment type="subcellular location">
    <subcellularLocation>
        <location evidence="1">Cell membrane</location>
        <topology evidence="1">Multi-pass membrane protein</topology>
    </subcellularLocation>
</comment>
<dbReference type="InterPro" id="IPR036790">
    <property type="entry name" value="Frizzled_dom_sf"/>
</dbReference>
<keyword evidence="3" id="KW-0217">Developmental protein</keyword>
<evidence type="ECO:0000259" key="19">
    <source>
        <dbReference type="PROSITE" id="PS50261"/>
    </source>
</evidence>
<feature type="compositionally biased region" description="Pro residues" evidence="15">
    <location>
        <begin position="227"/>
        <end position="241"/>
    </location>
</feature>
<organism evidence="20 21">
    <name type="scientific">Ladona fulva</name>
    <name type="common">Scarce chaser dragonfly</name>
    <name type="synonym">Libellula fulva</name>
    <dbReference type="NCBI Taxonomy" id="123851"/>
    <lineage>
        <taxon>Eukaryota</taxon>
        <taxon>Metazoa</taxon>
        <taxon>Ecdysozoa</taxon>
        <taxon>Arthropoda</taxon>
        <taxon>Hexapoda</taxon>
        <taxon>Insecta</taxon>
        <taxon>Pterygota</taxon>
        <taxon>Palaeoptera</taxon>
        <taxon>Odonata</taxon>
        <taxon>Epiprocta</taxon>
        <taxon>Anisoptera</taxon>
        <taxon>Libelluloidea</taxon>
        <taxon>Libellulidae</taxon>
        <taxon>Ladona</taxon>
    </lineage>
</organism>
<keyword evidence="13" id="KW-0807">Transducer</keyword>
<feature type="transmembrane region" description="Helical" evidence="16">
    <location>
        <begin position="371"/>
        <end position="391"/>
    </location>
</feature>
<feature type="transmembrane region" description="Helical" evidence="16">
    <location>
        <begin position="337"/>
        <end position="359"/>
    </location>
</feature>
<dbReference type="GO" id="GO:0035567">
    <property type="term" value="P:non-canonical Wnt signaling pathway"/>
    <property type="evidence" value="ECO:0007669"/>
    <property type="project" value="TreeGrafter"/>
</dbReference>
<feature type="signal peptide" evidence="17">
    <location>
        <begin position="1"/>
        <end position="30"/>
    </location>
</feature>
<evidence type="ECO:0000256" key="1">
    <source>
        <dbReference type="ARBA" id="ARBA00004651"/>
    </source>
</evidence>
<evidence type="ECO:0000256" key="17">
    <source>
        <dbReference type="SAM" id="SignalP"/>
    </source>
</evidence>
<evidence type="ECO:0000256" key="14">
    <source>
        <dbReference type="PROSITE-ProRule" id="PRU00090"/>
    </source>
</evidence>
<dbReference type="InterPro" id="IPR015526">
    <property type="entry name" value="Frizzled/SFRP"/>
</dbReference>
<dbReference type="Proteomes" id="UP000792457">
    <property type="component" value="Unassembled WGS sequence"/>
</dbReference>
<evidence type="ECO:0008006" key="22">
    <source>
        <dbReference type="Google" id="ProtNLM"/>
    </source>
</evidence>
<dbReference type="InterPro" id="IPR000539">
    <property type="entry name" value="Frizzled/Smoothened_7TM"/>
</dbReference>
<evidence type="ECO:0000256" key="11">
    <source>
        <dbReference type="ARBA" id="ARBA00023157"/>
    </source>
</evidence>
<dbReference type="Pfam" id="PF01534">
    <property type="entry name" value="Frizzled"/>
    <property type="match status" value="1"/>
</dbReference>
<dbReference type="FunFam" id="1.10.2000.10:FF:000004">
    <property type="entry name" value="Frizzled class receptor 8a"/>
    <property type="match status" value="1"/>
</dbReference>
<comment type="similarity">
    <text evidence="2">Belongs to the G-protein coupled receptor Fz/Smo family.</text>
</comment>
<feature type="domain" description="G-protein coupled receptors family 2 profile 2" evidence="19">
    <location>
        <begin position="335"/>
        <end position="445"/>
    </location>
</feature>
<dbReference type="EMBL" id="KZ308732">
    <property type="protein sequence ID" value="KAG8233640.1"/>
    <property type="molecule type" value="Genomic_DNA"/>
</dbReference>
<feature type="disulfide bond" evidence="14">
    <location>
        <begin position="101"/>
        <end position="162"/>
    </location>
</feature>
<dbReference type="SMART" id="SM01330">
    <property type="entry name" value="Frizzled"/>
    <property type="match status" value="1"/>
</dbReference>
<evidence type="ECO:0000259" key="18">
    <source>
        <dbReference type="PROSITE" id="PS50038"/>
    </source>
</evidence>
<dbReference type="GO" id="GO:0005886">
    <property type="term" value="C:plasma membrane"/>
    <property type="evidence" value="ECO:0007669"/>
    <property type="project" value="UniProtKB-SubCell"/>
</dbReference>
<evidence type="ECO:0000256" key="6">
    <source>
        <dbReference type="ARBA" id="ARBA00022692"/>
    </source>
</evidence>
<feature type="domain" description="FZ" evidence="18">
    <location>
        <begin position="96"/>
        <end position="217"/>
    </location>
</feature>
<dbReference type="GO" id="GO:0017147">
    <property type="term" value="F:Wnt-protein binding"/>
    <property type="evidence" value="ECO:0007669"/>
    <property type="project" value="TreeGrafter"/>
</dbReference>
<evidence type="ECO:0000256" key="7">
    <source>
        <dbReference type="ARBA" id="ARBA00022729"/>
    </source>
</evidence>
<dbReference type="InterPro" id="IPR020067">
    <property type="entry name" value="Frizzled_dom"/>
</dbReference>
<evidence type="ECO:0000256" key="13">
    <source>
        <dbReference type="ARBA" id="ARBA00023224"/>
    </source>
</evidence>
<evidence type="ECO:0000256" key="3">
    <source>
        <dbReference type="ARBA" id="ARBA00022473"/>
    </source>
</evidence>
<dbReference type="PRINTS" id="PR00489">
    <property type="entry name" value="FRIZZLED"/>
</dbReference>
<evidence type="ECO:0000256" key="8">
    <source>
        <dbReference type="ARBA" id="ARBA00022989"/>
    </source>
</evidence>
<dbReference type="Gene3D" id="1.10.2000.10">
    <property type="entry name" value="Frizzled cysteine-rich domain"/>
    <property type="match status" value="1"/>
</dbReference>
<dbReference type="GO" id="GO:0042813">
    <property type="term" value="F:Wnt receptor activity"/>
    <property type="evidence" value="ECO:0007669"/>
    <property type="project" value="TreeGrafter"/>
</dbReference>
<keyword evidence="10 16" id="KW-0472">Membrane</keyword>
<proteinExistence type="inferred from homology"/>
<evidence type="ECO:0000256" key="9">
    <source>
        <dbReference type="ARBA" id="ARBA00023040"/>
    </source>
</evidence>
<sequence>MAKHRSSEALRCFWTLVCVALVWRASEVAGSAPASSPEGDSSAGGGSAGAGPAGGTIPGGTAGSSVGGGSPGGVPVASAGAAIGSLTPVIASSSSNSNPRCEEITIPMCRGIGYNLTAMPNELNHDTQEEAGLEVHQFWPLVEIRCSPDLKFFLCSMYAPICIEDYHKPLPACRSVCERARAGCAPLMQQYGFKWPERMACERLPPYGDQENLCMEQNNRTEAGSSPPTPPPYRPPSPTRRPGPVRCKPGKAGKACREQAENANRGGAVGGVIPGSGAPPGRGGPGDCACACRPPLIPLPRESPWYNKSVSVAGVPNCAFPCDVAFASSAERRFASAWLALWAGVCCVSTLATVSTFLIDAERFRYPERPIVFLSACYFLVGVGYLVRALLGHDEIACEDVMGTAVGTTPAPGAELILRHHASGPGACTAVFLLVYFFGMASSIW</sequence>
<evidence type="ECO:0000256" key="12">
    <source>
        <dbReference type="ARBA" id="ARBA00023170"/>
    </source>
</evidence>
<keyword evidence="5" id="KW-0879">Wnt signaling pathway</keyword>
<dbReference type="SMART" id="SM00063">
    <property type="entry name" value="FRI"/>
    <property type="match status" value="1"/>
</dbReference>
<feature type="region of interest" description="Disordered" evidence="15">
    <location>
        <begin position="31"/>
        <end position="68"/>
    </location>
</feature>
<keyword evidence="11 14" id="KW-1015">Disulfide bond</keyword>
<feature type="chain" id="PRO_5035421910" description="Frizzled-8" evidence="17">
    <location>
        <begin position="31"/>
        <end position="445"/>
    </location>
</feature>
<keyword evidence="12" id="KW-0675">Receptor</keyword>
<dbReference type="CDD" id="cd07456">
    <property type="entry name" value="CRD_FZ5_like"/>
    <property type="match status" value="1"/>
</dbReference>
<evidence type="ECO:0000313" key="20">
    <source>
        <dbReference type="EMBL" id="KAG8233640.1"/>
    </source>
</evidence>
<name>A0A8K0KH76_LADFU</name>
<comment type="caution">
    <text evidence="20">The sequence shown here is derived from an EMBL/GenBank/DDBJ whole genome shotgun (WGS) entry which is preliminary data.</text>
</comment>
<evidence type="ECO:0000256" key="10">
    <source>
        <dbReference type="ARBA" id="ARBA00023136"/>
    </source>
</evidence>
<keyword evidence="4" id="KW-1003">Cell membrane</keyword>
<protein>
    <recommendedName>
        <fullName evidence="22">Frizzled-8</fullName>
    </recommendedName>
</protein>
<reference evidence="20" key="1">
    <citation type="submission" date="2013-04" db="EMBL/GenBank/DDBJ databases">
        <authorList>
            <person name="Qu J."/>
            <person name="Murali S.C."/>
            <person name="Bandaranaike D."/>
            <person name="Bellair M."/>
            <person name="Blankenburg K."/>
            <person name="Chao H."/>
            <person name="Dinh H."/>
            <person name="Doddapaneni H."/>
            <person name="Downs B."/>
            <person name="Dugan-Rocha S."/>
            <person name="Elkadiri S."/>
            <person name="Gnanaolivu R.D."/>
            <person name="Hernandez B."/>
            <person name="Javaid M."/>
            <person name="Jayaseelan J.C."/>
            <person name="Lee S."/>
            <person name="Li M."/>
            <person name="Ming W."/>
            <person name="Munidasa M."/>
            <person name="Muniz J."/>
            <person name="Nguyen L."/>
            <person name="Ongeri F."/>
            <person name="Osuji N."/>
            <person name="Pu L.-L."/>
            <person name="Puazo M."/>
            <person name="Qu C."/>
            <person name="Quiroz J."/>
            <person name="Raj R."/>
            <person name="Weissenberger G."/>
            <person name="Xin Y."/>
            <person name="Zou X."/>
            <person name="Han Y."/>
            <person name="Richards S."/>
            <person name="Worley K."/>
            <person name="Muzny D."/>
            <person name="Gibbs R."/>
        </authorList>
    </citation>
    <scope>NUCLEOTIDE SEQUENCE</scope>
    <source>
        <strain evidence="20">Sampled in the wild</strain>
    </source>
</reference>
<dbReference type="InterPro" id="IPR017981">
    <property type="entry name" value="GPCR_2-like_7TM"/>
</dbReference>
<dbReference type="OrthoDB" id="10053709at2759"/>
<evidence type="ECO:0000313" key="21">
    <source>
        <dbReference type="Proteomes" id="UP000792457"/>
    </source>
</evidence>
<dbReference type="PROSITE" id="PS50261">
    <property type="entry name" value="G_PROTEIN_RECEP_F2_4"/>
    <property type="match status" value="1"/>
</dbReference>
<dbReference type="SUPFAM" id="SSF63501">
    <property type="entry name" value="Frizzled cysteine-rich domain"/>
    <property type="match status" value="1"/>
</dbReference>
<dbReference type="PROSITE" id="PS50038">
    <property type="entry name" value="FZ"/>
    <property type="match status" value="1"/>
</dbReference>